<accession>A0ABP6UX23</accession>
<reference evidence="4" key="1">
    <citation type="journal article" date="2019" name="Int. J. Syst. Evol. Microbiol.">
        <title>The Global Catalogue of Microorganisms (GCM) 10K type strain sequencing project: providing services to taxonomists for standard genome sequencing and annotation.</title>
        <authorList>
            <consortium name="The Broad Institute Genomics Platform"/>
            <consortium name="The Broad Institute Genome Sequencing Center for Infectious Disease"/>
            <person name="Wu L."/>
            <person name="Ma J."/>
        </authorList>
    </citation>
    <scope>NUCLEOTIDE SEQUENCE [LARGE SCALE GENOMIC DNA]</scope>
    <source>
        <strain evidence="4">JCM 17460</strain>
    </source>
</reference>
<keyword evidence="3" id="KW-0436">Ligase</keyword>
<dbReference type="InterPro" id="IPR000873">
    <property type="entry name" value="AMP-dep_synth/lig_dom"/>
</dbReference>
<feature type="domain" description="AMP-binding enzyme C-terminal" evidence="2">
    <location>
        <begin position="425"/>
        <end position="500"/>
    </location>
</feature>
<dbReference type="Pfam" id="PF13193">
    <property type="entry name" value="AMP-binding_C"/>
    <property type="match status" value="1"/>
</dbReference>
<dbReference type="InterPro" id="IPR025110">
    <property type="entry name" value="AMP-bd_C"/>
</dbReference>
<dbReference type="PANTHER" id="PTHR43767">
    <property type="entry name" value="LONG-CHAIN-FATTY-ACID--COA LIGASE"/>
    <property type="match status" value="1"/>
</dbReference>
<dbReference type="PROSITE" id="PS00455">
    <property type="entry name" value="AMP_BINDING"/>
    <property type="match status" value="1"/>
</dbReference>
<proteinExistence type="predicted"/>
<dbReference type="InterPro" id="IPR050237">
    <property type="entry name" value="ATP-dep_AMP-bd_enzyme"/>
</dbReference>
<evidence type="ECO:0000313" key="3">
    <source>
        <dbReference type="EMBL" id="GAA3523835.1"/>
    </source>
</evidence>
<dbReference type="EMBL" id="BAABBB010000006">
    <property type="protein sequence ID" value="GAA3523835.1"/>
    <property type="molecule type" value="Genomic_DNA"/>
</dbReference>
<dbReference type="PANTHER" id="PTHR43767:SF7">
    <property type="entry name" value="MEDIUM_LONG-CHAIN-FATTY-ACID--COA LIGASE FADD8"/>
    <property type="match status" value="1"/>
</dbReference>
<dbReference type="Pfam" id="PF00501">
    <property type="entry name" value="AMP-binding"/>
    <property type="match status" value="1"/>
</dbReference>
<dbReference type="Proteomes" id="UP001500301">
    <property type="component" value="Unassembled WGS sequence"/>
</dbReference>
<dbReference type="InterPro" id="IPR020845">
    <property type="entry name" value="AMP-binding_CS"/>
</dbReference>
<keyword evidence="4" id="KW-1185">Reference proteome</keyword>
<organism evidence="3 4">
    <name type="scientific">Nocardioides daeguensis</name>
    <dbReference type="NCBI Taxonomy" id="908359"/>
    <lineage>
        <taxon>Bacteria</taxon>
        <taxon>Bacillati</taxon>
        <taxon>Actinomycetota</taxon>
        <taxon>Actinomycetes</taxon>
        <taxon>Propionibacteriales</taxon>
        <taxon>Nocardioidaceae</taxon>
        <taxon>Nocardioides</taxon>
    </lineage>
</organism>
<feature type="domain" description="AMP-dependent synthetase/ligase" evidence="1">
    <location>
        <begin position="10"/>
        <end position="375"/>
    </location>
</feature>
<evidence type="ECO:0000259" key="2">
    <source>
        <dbReference type="Pfam" id="PF13193"/>
    </source>
</evidence>
<evidence type="ECO:0000259" key="1">
    <source>
        <dbReference type="Pfam" id="PF00501"/>
    </source>
</evidence>
<gene>
    <name evidence="3" type="ORF">GCM10022263_10210</name>
</gene>
<name>A0ABP6UX23_9ACTN</name>
<evidence type="ECO:0000313" key="4">
    <source>
        <dbReference type="Proteomes" id="UP001500301"/>
    </source>
</evidence>
<comment type="caution">
    <text evidence="3">The sequence shown here is derived from an EMBL/GenBank/DDBJ whole genome shotgun (WGS) entry which is preliminary data.</text>
</comment>
<dbReference type="RefSeq" id="WP_218235561.1">
    <property type="nucleotide sequence ID" value="NZ_BAABBB010000006.1"/>
</dbReference>
<dbReference type="GO" id="GO:0016874">
    <property type="term" value="F:ligase activity"/>
    <property type="evidence" value="ECO:0007669"/>
    <property type="project" value="UniProtKB-KW"/>
</dbReference>
<sequence>MWGTLPDVLDRACGYYRDQVAIIDDERQLTYQELRDLSDRIGSALLSLGVEKGQRVGLLLPNCLEIIPSQHGIWKAGAVLVQMPTRASASVHQANLAQTGATALIYHASLDDVVAAMREELPQLTTFIRVGGDASESGDHHFTTLVDKQPAGRPVVEIDQHDECYVLFTSGSTGEPKGVVQSHFTWGHYSITAGLEIGDTRWGEVFAHGAPLTHYTQIFVMPTFLRGGTNVMLHGLEVEPLLQSIERYKVTATAVVPTIIYLLLDHPRRSDYDLSSLHTMLYAGSPISPERLRQALEVFGQIFIQAYAGTEPGYVSCLRKTDHRVDSDEAIERLASGGRPIPYVEVSIQDDDDNALPVGEVGEVCSRQLGQMLGYVDASRNAEALRGGWVHTGDIGKLDEDGFLYIVDRKKDMVVSGGFNVFPRQVEDVIVTNPNVAQAAVIGIPHEKWGEAVHAFVVRKPGAEVSSEEIQAQVKAELGAIPSPKTVDFVDELPVNPAGKVDKKTLRAPFWQGRDRQVG</sequence>
<protein>
    <submittedName>
        <fullName evidence="3">Long-chain fatty acid--CoA ligase</fullName>
    </submittedName>
</protein>